<feature type="compositionally biased region" description="Low complexity" evidence="2">
    <location>
        <begin position="479"/>
        <end position="493"/>
    </location>
</feature>
<feature type="coiled-coil region" evidence="1">
    <location>
        <begin position="609"/>
        <end position="672"/>
    </location>
</feature>
<keyword evidence="1" id="KW-0175">Coiled coil</keyword>
<feature type="compositionally biased region" description="Low complexity" evidence="2">
    <location>
        <begin position="140"/>
        <end position="159"/>
    </location>
</feature>
<feature type="compositionally biased region" description="Basic and acidic residues" evidence="2">
    <location>
        <begin position="716"/>
        <end position="737"/>
    </location>
</feature>
<feature type="compositionally biased region" description="Basic residues" evidence="2">
    <location>
        <begin position="895"/>
        <end position="914"/>
    </location>
</feature>
<feature type="compositionally biased region" description="Acidic residues" evidence="2">
    <location>
        <begin position="772"/>
        <end position="788"/>
    </location>
</feature>
<dbReference type="AlphaFoldDB" id="K0T3U5"/>
<gene>
    <name evidence="3" type="ORF">THAOC_05012</name>
</gene>
<evidence type="ECO:0000256" key="1">
    <source>
        <dbReference type="SAM" id="Coils"/>
    </source>
</evidence>
<keyword evidence="4" id="KW-1185">Reference proteome</keyword>
<organism evidence="3 4">
    <name type="scientific">Thalassiosira oceanica</name>
    <name type="common">Marine diatom</name>
    <dbReference type="NCBI Taxonomy" id="159749"/>
    <lineage>
        <taxon>Eukaryota</taxon>
        <taxon>Sar</taxon>
        <taxon>Stramenopiles</taxon>
        <taxon>Ochrophyta</taxon>
        <taxon>Bacillariophyta</taxon>
        <taxon>Coscinodiscophyceae</taxon>
        <taxon>Thalassiosirophycidae</taxon>
        <taxon>Thalassiosirales</taxon>
        <taxon>Thalassiosiraceae</taxon>
        <taxon>Thalassiosira</taxon>
    </lineage>
</organism>
<comment type="caution">
    <text evidence="3">The sequence shown here is derived from an EMBL/GenBank/DDBJ whole genome shotgun (WGS) entry which is preliminary data.</text>
</comment>
<feature type="compositionally biased region" description="Low complexity" evidence="2">
    <location>
        <begin position="202"/>
        <end position="214"/>
    </location>
</feature>
<feature type="compositionally biased region" description="Polar residues" evidence="2">
    <location>
        <begin position="876"/>
        <end position="887"/>
    </location>
</feature>
<feature type="region of interest" description="Disordered" evidence="2">
    <location>
        <begin position="54"/>
        <end position="241"/>
    </location>
</feature>
<feature type="region of interest" description="Disordered" evidence="2">
    <location>
        <begin position="766"/>
        <end position="824"/>
    </location>
</feature>
<feature type="region of interest" description="Disordered" evidence="2">
    <location>
        <begin position="477"/>
        <end position="502"/>
    </location>
</feature>
<feature type="compositionally biased region" description="Basic and acidic residues" evidence="2">
    <location>
        <begin position="54"/>
        <end position="64"/>
    </location>
</feature>
<reference evidence="3 4" key="1">
    <citation type="journal article" date="2012" name="Genome Biol.">
        <title>Genome and low-iron response of an oceanic diatom adapted to chronic iron limitation.</title>
        <authorList>
            <person name="Lommer M."/>
            <person name="Specht M."/>
            <person name="Roy A.S."/>
            <person name="Kraemer L."/>
            <person name="Andreson R."/>
            <person name="Gutowska M.A."/>
            <person name="Wolf J."/>
            <person name="Bergner S.V."/>
            <person name="Schilhabel M.B."/>
            <person name="Klostermeier U.C."/>
            <person name="Beiko R.G."/>
            <person name="Rosenstiel P."/>
            <person name="Hippler M."/>
            <person name="Laroche J."/>
        </authorList>
    </citation>
    <scope>NUCLEOTIDE SEQUENCE [LARGE SCALE GENOMIC DNA]</scope>
    <source>
        <strain evidence="3 4">CCMP1005</strain>
    </source>
</reference>
<feature type="coiled-coil region" evidence="1">
    <location>
        <begin position="379"/>
        <end position="406"/>
    </location>
</feature>
<feature type="compositionally biased region" description="Basic and acidic residues" evidence="2">
    <location>
        <begin position="78"/>
        <end position="88"/>
    </location>
</feature>
<dbReference type="OMA" id="MEVRCLN"/>
<dbReference type="Proteomes" id="UP000266841">
    <property type="component" value="Unassembled WGS sequence"/>
</dbReference>
<feature type="coiled-coil region" evidence="1">
    <location>
        <begin position="275"/>
        <end position="302"/>
    </location>
</feature>
<name>K0T3U5_THAOC</name>
<feature type="compositionally biased region" description="Polar residues" evidence="2">
    <location>
        <begin position="94"/>
        <end position="104"/>
    </location>
</feature>
<evidence type="ECO:0000313" key="4">
    <source>
        <dbReference type="Proteomes" id="UP000266841"/>
    </source>
</evidence>
<dbReference type="EMBL" id="AGNL01004560">
    <property type="protein sequence ID" value="EJK73363.1"/>
    <property type="molecule type" value="Genomic_DNA"/>
</dbReference>
<accession>K0T3U5</accession>
<feature type="region of interest" description="Disordered" evidence="2">
    <location>
        <begin position="709"/>
        <end position="737"/>
    </location>
</feature>
<feature type="compositionally biased region" description="Acidic residues" evidence="2">
    <location>
        <begin position="215"/>
        <end position="229"/>
    </location>
</feature>
<proteinExistence type="predicted"/>
<feature type="region of interest" description="Disordered" evidence="2">
    <location>
        <begin position="876"/>
        <end position="927"/>
    </location>
</feature>
<protein>
    <submittedName>
        <fullName evidence="3">Uncharacterized protein</fullName>
    </submittedName>
</protein>
<evidence type="ECO:0000256" key="2">
    <source>
        <dbReference type="SAM" id="MobiDB-lite"/>
    </source>
</evidence>
<feature type="compositionally biased region" description="Basic and acidic residues" evidence="2">
    <location>
        <begin position="915"/>
        <end position="927"/>
    </location>
</feature>
<evidence type="ECO:0000313" key="3">
    <source>
        <dbReference type="EMBL" id="EJK73363.1"/>
    </source>
</evidence>
<sequence>MYYPSIEDDNLSCNSAEIEGGGACRGGLNSDNSCLDEPQADECSPIMPGAHAAEFPKRMSEKMHPWRAMASDDDEETDYPRIEEHGDKSPAPSPNASQINGGRTNQDRKDELVSNQHRLTAMIRKEKNRRLGIQQDQATSEVESVSGQSASAAQQAAPGGVLGNIRGWFAERNMATPSTKGRGPPAEQPPSVLTNDNHARSSDPSADSQSTSCDDSSDEESSSSSDEESTASQMSDHDLNPAERARVRALRYLSNSCVDAGRKAKTLSYIRGLERLDLKRKRDRYEKELEVVEDEMNKDRGVRGNVPVDDKLSALAAKLGRQLPRIQDGDADAGAGGVRIDGRNAHEGFMSYDEYLSTVGPNEEGRNIWDDVMAVDGYVLSLQNRLQSAVDRTRSLENRLNVIERAGDDIISSLCEDLAEVTRDSNRTEARYVKKGKQLQRKKRMKEAQNEAQIKHGERCIRKLEARLVLVSSDASAGDLSSFGSESESMSSADENEEDDDEVLLENKLSSIKAKDEQDKSDHDAEVASIRRQCDQLILRFKVARLVMEGDDNLRDYLRLGRKGFCSKCSSTSTVKNHEGPCEATEGSSSRTYLRTTTRNSKAFTDATINALEEELAEREDSSQKMEVRCLNELMVVDGEIKELAKEASCKIAALEVESTQLKEAIAACSAEKSIEGVNAMLMGETQDKECVQCESEPDTKALEDAQVTAEIENTTTERDRLGEAGVEDSREGFSARDPAYDHAIAIAPNTPGMAEYEEIITVPLKKATDEPSSEDGSEDNDEGESEGEVSPPKVPIIEDMKSDDDRELERQLSNSSSDEREKVVQLLGKELQCTLAEYQTSFDLSSSSDRVEQLNYMNAIVLKIARVKGIPMQSVENETHTQSWSMKNSEKREKRERRDKKRLKRHRRGKNRKKDSGHSRNESLLW</sequence>
<feature type="compositionally biased region" description="Basic and acidic residues" evidence="2">
    <location>
        <begin position="797"/>
        <end position="811"/>
    </location>
</feature>